<evidence type="ECO:0000256" key="7">
    <source>
        <dbReference type="ARBA" id="ARBA00022741"/>
    </source>
</evidence>
<dbReference type="InterPro" id="IPR039421">
    <property type="entry name" value="Type_1_exporter"/>
</dbReference>
<sequence length="780" mass="85671">LDYALLVCGILLGATQGGLNSVSSIIFKGLTDALITGQAQWTNGTFNYDEFYDGAMNAIYMYVGYGMGIFALAFVSNACWHILCELQIHRIRKHYFAAVLRQNMAWFDVNESGELTTKMSDGIDRIKDGIGDKLGILITFTAVFIGGMVVAFNLSWRMTLVMIAFVPLVGGLIGFLVRFVSTSVRKESAEYGKAGAIAEEVIMGIRTVISFNGQQKEIERYNVKLQGAAKFGIRKGFFIAFGSAWIFCLLFVAMGVAFWYGTQLVIDDQISSGAVFATFWAVMGGTIAIGQAAPQIGAIMGAKNAATDLFRVIDRKPEIDSQSSDGAKLDNPKGEIEFKNIHFRYPTRPDTKVLDDVSIKVPAGKSFALVGHSGCGKSTLIGLLLRFYDQESGEILLDGVPLKDLNVCWLRQTIGVVSQEPVLFAATVEENLRLGKEDMTEEEMERVCRMANAHNFIKELPDGYKTRVGEGGVQLSGGQKQRIAIARALARDPKVLLLDEATSALDTESEQLVQHALDKAAAGRTTLTIAHRTHAELMELNGVYKQLVKAQEIEKASKQEEEAEEIITEGEPGLERFSSVNQSQKLSTARMSRRLTRAFSNISAPDKSVAEIKEEAEEHNVEPSGIVEIIRFARKEWPLLIFALLGSIAKGLAFPIFSIIYGSMFKSLSRPTAAEKMDGARMNAIYFSILGVGAGTSTFIGGFLFAWAGESLTARLRLKLFSHILKQDGAYFDSLEHASGKLTTRLATDAPNIRAAIDQRFHFIPDTCTISLQFFPKLCR</sequence>
<dbReference type="SMART" id="SM00382">
    <property type="entry name" value="AAA"/>
    <property type="match status" value="1"/>
</dbReference>
<feature type="domain" description="ABC transporter" evidence="16">
    <location>
        <begin position="336"/>
        <end position="574"/>
    </location>
</feature>
<evidence type="ECO:0000256" key="9">
    <source>
        <dbReference type="ARBA" id="ARBA00022967"/>
    </source>
</evidence>
<feature type="transmembrane region" description="Helical" evidence="14">
    <location>
        <begin position="237"/>
        <end position="261"/>
    </location>
</feature>
<comment type="similarity">
    <text evidence="2">Belongs to the ABC transporter superfamily. ABCB family. Multidrug resistance exporter (TC 3.A.1.201) subfamily.</text>
</comment>
<evidence type="ECO:0000256" key="12">
    <source>
        <dbReference type="ARBA" id="ARBA00023180"/>
    </source>
</evidence>
<dbReference type="SUPFAM" id="SSF90123">
    <property type="entry name" value="ABC transporter transmembrane region"/>
    <property type="match status" value="2"/>
</dbReference>
<proteinExistence type="inferred from homology"/>
<dbReference type="Pfam" id="PF00664">
    <property type="entry name" value="ABC_membrane"/>
    <property type="match status" value="2"/>
</dbReference>
<dbReference type="AlphaFoldDB" id="A0A183V5F3"/>
<organism evidence="18 19">
    <name type="scientific">Toxocara canis</name>
    <name type="common">Canine roundworm</name>
    <dbReference type="NCBI Taxonomy" id="6265"/>
    <lineage>
        <taxon>Eukaryota</taxon>
        <taxon>Metazoa</taxon>
        <taxon>Ecdysozoa</taxon>
        <taxon>Nematoda</taxon>
        <taxon>Chromadorea</taxon>
        <taxon>Rhabditida</taxon>
        <taxon>Spirurina</taxon>
        <taxon>Ascaridomorpha</taxon>
        <taxon>Ascaridoidea</taxon>
        <taxon>Toxocaridae</taxon>
        <taxon>Toxocara</taxon>
    </lineage>
</organism>
<feature type="transmembrane region" description="Helical" evidence="14">
    <location>
        <begin position="160"/>
        <end position="180"/>
    </location>
</feature>
<evidence type="ECO:0000256" key="10">
    <source>
        <dbReference type="ARBA" id="ARBA00022989"/>
    </source>
</evidence>
<keyword evidence="18" id="KW-1185">Reference proteome</keyword>
<dbReference type="Proteomes" id="UP000050794">
    <property type="component" value="Unassembled WGS sequence"/>
</dbReference>
<comment type="catalytic activity">
    <reaction evidence="13">
        <text>ATP + H2O + xenobioticSide 1 = ADP + phosphate + xenobioticSide 2.</text>
        <dbReference type="EC" id="7.6.2.2"/>
    </reaction>
</comment>
<dbReference type="PROSITE" id="PS50929">
    <property type="entry name" value="ABC_TM1F"/>
    <property type="match status" value="2"/>
</dbReference>
<evidence type="ECO:0000256" key="8">
    <source>
        <dbReference type="ARBA" id="ARBA00022840"/>
    </source>
</evidence>
<accession>A0A183V5F3</accession>
<dbReference type="GO" id="GO:0005743">
    <property type="term" value="C:mitochondrial inner membrane"/>
    <property type="evidence" value="ECO:0007669"/>
    <property type="project" value="TreeGrafter"/>
</dbReference>
<evidence type="ECO:0000256" key="13">
    <source>
        <dbReference type="ARBA" id="ARBA00034018"/>
    </source>
</evidence>
<dbReference type="InterPro" id="IPR027417">
    <property type="entry name" value="P-loop_NTPase"/>
</dbReference>
<dbReference type="GO" id="GO:0015421">
    <property type="term" value="F:ABC-type oligopeptide transporter activity"/>
    <property type="evidence" value="ECO:0007669"/>
    <property type="project" value="TreeGrafter"/>
</dbReference>
<reference evidence="19" key="1">
    <citation type="submission" date="2016-06" db="UniProtKB">
        <authorList>
            <consortium name="WormBaseParasite"/>
        </authorList>
    </citation>
    <scope>IDENTIFICATION</scope>
</reference>
<dbReference type="FunFam" id="3.40.50.300:FF:000479">
    <property type="entry name" value="Multidrug resistance protein 1A"/>
    <property type="match status" value="1"/>
</dbReference>
<feature type="transmembrane region" description="Helical" evidence="14">
    <location>
        <begin position="59"/>
        <end position="83"/>
    </location>
</feature>
<dbReference type="Gene3D" id="1.20.1560.10">
    <property type="entry name" value="ABC transporter type 1, transmembrane domain"/>
    <property type="match status" value="2"/>
</dbReference>
<dbReference type="PANTHER" id="PTHR43394">
    <property type="entry name" value="ATP-DEPENDENT PERMEASE MDL1, MITOCHONDRIAL"/>
    <property type="match status" value="1"/>
</dbReference>
<dbReference type="InterPro" id="IPR003593">
    <property type="entry name" value="AAA+_ATPase"/>
</dbReference>
<keyword evidence="6" id="KW-0677">Repeat</keyword>
<protein>
    <recommendedName>
        <fullName evidence="3">ABC-type xenobiotic transporter</fullName>
        <ecNumber evidence="3">7.6.2.2</ecNumber>
    </recommendedName>
</protein>
<dbReference type="CDD" id="cd03249">
    <property type="entry name" value="ABC_MTABC3_MDL1_MDL2"/>
    <property type="match status" value="1"/>
</dbReference>
<evidence type="ECO:0000256" key="15">
    <source>
        <dbReference type="SAM" id="SignalP"/>
    </source>
</evidence>
<dbReference type="PROSITE" id="PS50893">
    <property type="entry name" value="ABC_TRANSPORTER_2"/>
    <property type="match status" value="1"/>
</dbReference>
<dbReference type="GO" id="GO:0005524">
    <property type="term" value="F:ATP binding"/>
    <property type="evidence" value="ECO:0007669"/>
    <property type="project" value="UniProtKB-KW"/>
</dbReference>
<dbReference type="EC" id="7.6.2.2" evidence="3"/>
<dbReference type="SUPFAM" id="SSF52540">
    <property type="entry name" value="P-loop containing nucleoside triphosphate hydrolases"/>
    <property type="match status" value="1"/>
</dbReference>
<dbReference type="GO" id="GO:0016887">
    <property type="term" value="F:ATP hydrolysis activity"/>
    <property type="evidence" value="ECO:0007669"/>
    <property type="project" value="InterPro"/>
</dbReference>
<evidence type="ECO:0000259" key="16">
    <source>
        <dbReference type="PROSITE" id="PS50893"/>
    </source>
</evidence>
<dbReference type="InterPro" id="IPR011527">
    <property type="entry name" value="ABC1_TM_dom"/>
</dbReference>
<evidence type="ECO:0000256" key="2">
    <source>
        <dbReference type="ARBA" id="ARBA00007577"/>
    </source>
</evidence>
<evidence type="ECO:0000313" key="18">
    <source>
        <dbReference type="Proteomes" id="UP000050794"/>
    </source>
</evidence>
<feature type="transmembrane region" description="Helical" evidence="14">
    <location>
        <begin position="134"/>
        <end position="154"/>
    </location>
</feature>
<keyword evidence="4" id="KW-0813">Transport</keyword>
<dbReference type="GO" id="GO:0090374">
    <property type="term" value="P:oligopeptide export from mitochondrion"/>
    <property type="evidence" value="ECO:0007669"/>
    <property type="project" value="TreeGrafter"/>
</dbReference>
<dbReference type="PANTHER" id="PTHR43394:SF27">
    <property type="entry name" value="ATP-DEPENDENT TRANSLOCASE ABCB1-LIKE"/>
    <property type="match status" value="1"/>
</dbReference>
<feature type="domain" description="ABC transmembrane type-1" evidence="17">
    <location>
        <begin position="9"/>
        <end position="301"/>
    </location>
</feature>
<keyword evidence="15" id="KW-0732">Signal</keyword>
<keyword evidence="11 14" id="KW-0472">Membrane</keyword>
<evidence type="ECO:0000256" key="3">
    <source>
        <dbReference type="ARBA" id="ARBA00012191"/>
    </source>
</evidence>
<dbReference type="CDD" id="cd18577">
    <property type="entry name" value="ABC_6TM_Pgp_ABCB1_D1_like"/>
    <property type="match status" value="1"/>
</dbReference>
<evidence type="ECO:0000256" key="4">
    <source>
        <dbReference type="ARBA" id="ARBA00022448"/>
    </source>
</evidence>
<keyword evidence="8" id="KW-0067">ATP-binding</keyword>
<keyword evidence="7" id="KW-0547">Nucleotide-binding</keyword>
<keyword evidence="5 14" id="KW-0812">Transmembrane</keyword>
<keyword evidence="12" id="KW-0325">Glycoprotein</keyword>
<evidence type="ECO:0000313" key="19">
    <source>
        <dbReference type="WBParaSite" id="TCNE_0001597401-mRNA-1"/>
    </source>
</evidence>
<evidence type="ECO:0000256" key="14">
    <source>
        <dbReference type="SAM" id="Phobius"/>
    </source>
</evidence>
<dbReference type="WBParaSite" id="TCNE_0001597401-mRNA-1">
    <property type="protein sequence ID" value="TCNE_0001597401-mRNA-1"/>
    <property type="gene ID" value="TCNE_0001597401"/>
</dbReference>
<dbReference type="PROSITE" id="PS00211">
    <property type="entry name" value="ABC_TRANSPORTER_1"/>
    <property type="match status" value="1"/>
</dbReference>
<comment type="subcellular location">
    <subcellularLocation>
        <location evidence="1">Membrane</location>
        <topology evidence="1">Multi-pass membrane protein</topology>
    </subcellularLocation>
</comment>
<feature type="signal peptide" evidence="15">
    <location>
        <begin position="1"/>
        <end position="17"/>
    </location>
</feature>
<feature type="transmembrane region" description="Helical" evidence="14">
    <location>
        <begin position="273"/>
        <end position="293"/>
    </location>
</feature>
<dbReference type="InterPro" id="IPR036640">
    <property type="entry name" value="ABC1_TM_sf"/>
</dbReference>
<feature type="chain" id="PRO_5008155062" description="ABC-type xenobiotic transporter" evidence="15">
    <location>
        <begin position="18"/>
        <end position="780"/>
    </location>
</feature>
<evidence type="ECO:0000256" key="1">
    <source>
        <dbReference type="ARBA" id="ARBA00004141"/>
    </source>
</evidence>
<feature type="domain" description="ABC transmembrane type-1" evidence="17">
    <location>
        <begin position="641"/>
        <end position="764"/>
    </location>
</feature>
<dbReference type="InterPro" id="IPR017871">
    <property type="entry name" value="ABC_transporter-like_CS"/>
</dbReference>
<evidence type="ECO:0000256" key="5">
    <source>
        <dbReference type="ARBA" id="ARBA00022692"/>
    </source>
</evidence>
<evidence type="ECO:0000256" key="11">
    <source>
        <dbReference type="ARBA" id="ARBA00023136"/>
    </source>
</evidence>
<dbReference type="InterPro" id="IPR003439">
    <property type="entry name" value="ABC_transporter-like_ATP-bd"/>
</dbReference>
<evidence type="ECO:0000256" key="6">
    <source>
        <dbReference type="ARBA" id="ARBA00022737"/>
    </source>
</evidence>
<feature type="transmembrane region" description="Helical" evidence="14">
    <location>
        <begin position="639"/>
        <end position="664"/>
    </location>
</feature>
<feature type="transmembrane region" description="Helical" evidence="14">
    <location>
        <begin position="684"/>
        <end position="709"/>
    </location>
</feature>
<dbReference type="Gene3D" id="3.40.50.300">
    <property type="entry name" value="P-loop containing nucleotide triphosphate hydrolases"/>
    <property type="match status" value="1"/>
</dbReference>
<keyword evidence="10 14" id="KW-1133">Transmembrane helix</keyword>
<keyword evidence="9" id="KW-1278">Translocase</keyword>
<dbReference type="GO" id="GO:0008559">
    <property type="term" value="F:ABC-type xenobiotic transporter activity"/>
    <property type="evidence" value="ECO:0007669"/>
    <property type="project" value="UniProtKB-EC"/>
</dbReference>
<evidence type="ECO:0000259" key="17">
    <source>
        <dbReference type="PROSITE" id="PS50929"/>
    </source>
</evidence>
<name>A0A183V5F3_TOXCA</name>
<dbReference type="Pfam" id="PF00005">
    <property type="entry name" value="ABC_tran"/>
    <property type="match status" value="1"/>
</dbReference>
<dbReference type="FunFam" id="1.20.1560.10:FF:000018">
    <property type="entry name" value="ATP-binding cassette subfamily B member 11"/>
    <property type="match status" value="1"/>
</dbReference>